<dbReference type="GO" id="GO:0005829">
    <property type="term" value="C:cytosol"/>
    <property type="evidence" value="ECO:0007669"/>
    <property type="project" value="TreeGrafter"/>
</dbReference>
<dbReference type="InterPro" id="IPR011006">
    <property type="entry name" value="CheY-like_superfamily"/>
</dbReference>
<dbReference type="Gene3D" id="6.10.250.690">
    <property type="match status" value="1"/>
</dbReference>
<dbReference type="GO" id="GO:0006355">
    <property type="term" value="P:regulation of DNA-templated transcription"/>
    <property type="evidence" value="ECO:0007669"/>
    <property type="project" value="InterPro"/>
</dbReference>
<name>A0A9D1N7M8_9FIRM</name>
<evidence type="ECO:0000256" key="6">
    <source>
        <dbReference type="PROSITE-ProRule" id="PRU00169"/>
    </source>
</evidence>
<dbReference type="Gene3D" id="1.10.10.10">
    <property type="entry name" value="Winged helix-like DNA-binding domain superfamily/Winged helix DNA-binding domain"/>
    <property type="match status" value="1"/>
</dbReference>
<dbReference type="SMART" id="SM00862">
    <property type="entry name" value="Trans_reg_C"/>
    <property type="match status" value="1"/>
</dbReference>
<dbReference type="Gene3D" id="3.40.50.2300">
    <property type="match status" value="1"/>
</dbReference>
<evidence type="ECO:0000256" key="4">
    <source>
        <dbReference type="ARBA" id="ARBA00023163"/>
    </source>
</evidence>
<evidence type="ECO:0000256" key="5">
    <source>
        <dbReference type="ARBA" id="ARBA00024867"/>
    </source>
</evidence>
<evidence type="ECO:0000259" key="9">
    <source>
        <dbReference type="PROSITE" id="PS51755"/>
    </source>
</evidence>
<evidence type="ECO:0000256" key="7">
    <source>
        <dbReference type="PROSITE-ProRule" id="PRU01091"/>
    </source>
</evidence>
<proteinExistence type="predicted"/>
<dbReference type="Proteomes" id="UP000824130">
    <property type="component" value="Unassembled WGS sequence"/>
</dbReference>
<evidence type="ECO:0000256" key="2">
    <source>
        <dbReference type="ARBA" id="ARBA00023015"/>
    </source>
</evidence>
<evidence type="ECO:0000256" key="3">
    <source>
        <dbReference type="ARBA" id="ARBA00023125"/>
    </source>
</evidence>
<gene>
    <name evidence="10" type="ORF">IAD25_05270</name>
</gene>
<dbReference type="PANTHER" id="PTHR48111">
    <property type="entry name" value="REGULATOR OF RPOS"/>
    <property type="match status" value="1"/>
</dbReference>
<dbReference type="InterPro" id="IPR016032">
    <property type="entry name" value="Sig_transdc_resp-reg_C-effctor"/>
</dbReference>
<protein>
    <recommendedName>
        <fullName evidence="1">Stage 0 sporulation protein A homolog</fullName>
    </recommendedName>
</protein>
<dbReference type="PANTHER" id="PTHR48111:SF73">
    <property type="entry name" value="ALKALINE PHOSPHATASE SYNTHESIS TRANSCRIPTIONAL REGULATORY PROTEIN PHOP"/>
    <property type="match status" value="1"/>
</dbReference>
<dbReference type="GO" id="GO:0000976">
    <property type="term" value="F:transcription cis-regulatory region binding"/>
    <property type="evidence" value="ECO:0007669"/>
    <property type="project" value="TreeGrafter"/>
</dbReference>
<keyword evidence="4" id="KW-0804">Transcription</keyword>
<dbReference type="PROSITE" id="PS51755">
    <property type="entry name" value="OMPR_PHOB"/>
    <property type="match status" value="1"/>
</dbReference>
<sequence>MTEYIIITEDDRALARGLERALDKEGRDITLCAGLDEARTALETGNCDLMILDVNLPDGSGFDFLREIREKSDVPVMMLTVNDMEADIVSGLEAGADDYMTKPFSLAVLRARVNTLLRRRRRVRRAVRIDGYSFDFDAMEFFHEGRRVELSKTEQRLLRALVDNAGTALTRGQLVDRIWTDGAEYVDENALSVAVKRLRDKLEASKYIKTVYGIGYKWEGKDG</sequence>
<dbReference type="Pfam" id="PF00072">
    <property type="entry name" value="Response_reg"/>
    <property type="match status" value="1"/>
</dbReference>
<dbReference type="EMBL" id="DVOB01000117">
    <property type="protein sequence ID" value="HIU96108.1"/>
    <property type="molecule type" value="Genomic_DNA"/>
</dbReference>
<feature type="domain" description="OmpR/PhoB-type" evidence="9">
    <location>
        <begin position="124"/>
        <end position="220"/>
    </location>
</feature>
<dbReference type="AlphaFoldDB" id="A0A9D1N7M8"/>
<dbReference type="Pfam" id="PF00486">
    <property type="entry name" value="Trans_reg_C"/>
    <property type="match status" value="1"/>
</dbReference>
<evidence type="ECO:0000313" key="10">
    <source>
        <dbReference type="EMBL" id="HIU96108.1"/>
    </source>
</evidence>
<evidence type="ECO:0000256" key="1">
    <source>
        <dbReference type="ARBA" id="ARBA00018672"/>
    </source>
</evidence>
<dbReference type="SUPFAM" id="SSF46894">
    <property type="entry name" value="C-terminal effector domain of the bipartite response regulators"/>
    <property type="match status" value="1"/>
</dbReference>
<dbReference type="GO" id="GO:0032993">
    <property type="term" value="C:protein-DNA complex"/>
    <property type="evidence" value="ECO:0007669"/>
    <property type="project" value="TreeGrafter"/>
</dbReference>
<accession>A0A9D1N7M8</accession>
<dbReference type="InterPro" id="IPR039420">
    <property type="entry name" value="WalR-like"/>
</dbReference>
<dbReference type="InterPro" id="IPR001867">
    <property type="entry name" value="OmpR/PhoB-type_DNA-bd"/>
</dbReference>
<comment type="caution">
    <text evidence="10">The sequence shown here is derived from an EMBL/GenBank/DDBJ whole genome shotgun (WGS) entry which is preliminary data.</text>
</comment>
<feature type="DNA-binding region" description="OmpR/PhoB-type" evidence="7">
    <location>
        <begin position="124"/>
        <end position="220"/>
    </location>
</feature>
<feature type="domain" description="Response regulatory" evidence="8">
    <location>
        <begin position="4"/>
        <end position="117"/>
    </location>
</feature>
<dbReference type="GO" id="GO:0000156">
    <property type="term" value="F:phosphorelay response regulator activity"/>
    <property type="evidence" value="ECO:0007669"/>
    <property type="project" value="TreeGrafter"/>
</dbReference>
<keyword evidence="2" id="KW-0805">Transcription regulation</keyword>
<evidence type="ECO:0000313" key="11">
    <source>
        <dbReference type="Proteomes" id="UP000824130"/>
    </source>
</evidence>
<dbReference type="SUPFAM" id="SSF52172">
    <property type="entry name" value="CheY-like"/>
    <property type="match status" value="1"/>
</dbReference>
<keyword evidence="6" id="KW-0597">Phosphoprotein</keyword>
<dbReference type="PROSITE" id="PS50110">
    <property type="entry name" value="RESPONSE_REGULATORY"/>
    <property type="match status" value="1"/>
</dbReference>
<dbReference type="InterPro" id="IPR036388">
    <property type="entry name" value="WH-like_DNA-bd_sf"/>
</dbReference>
<dbReference type="SMART" id="SM00448">
    <property type="entry name" value="REC"/>
    <property type="match status" value="1"/>
</dbReference>
<evidence type="ECO:0000259" key="8">
    <source>
        <dbReference type="PROSITE" id="PS50110"/>
    </source>
</evidence>
<keyword evidence="3 7" id="KW-0238">DNA-binding</keyword>
<dbReference type="CDD" id="cd00383">
    <property type="entry name" value="trans_reg_C"/>
    <property type="match status" value="1"/>
</dbReference>
<dbReference type="InterPro" id="IPR001789">
    <property type="entry name" value="Sig_transdc_resp-reg_receiver"/>
</dbReference>
<feature type="modified residue" description="4-aspartylphosphate" evidence="6">
    <location>
        <position position="53"/>
    </location>
</feature>
<comment type="function">
    <text evidence="5">May play the central regulatory role in sporulation. It may be an element of the effector pathway responsible for the activation of sporulation genes in response to nutritional stress. Spo0A may act in concert with spo0H (a sigma factor) to control the expression of some genes that are critical to the sporulation process.</text>
</comment>
<organism evidence="10 11">
    <name type="scientific">Candidatus Allocopromorpha excrementipullorum</name>
    <dbReference type="NCBI Taxonomy" id="2840743"/>
    <lineage>
        <taxon>Bacteria</taxon>
        <taxon>Bacillati</taxon>
        <taxon>Bacillota</taxon>
        <taxon>Clostridia</taxon>
        <taxon>Eubacteriales</taxon>
        <taxon>Eubacteriaceae</taxon>
        <taxon>Eubacteriaceae incertae sedis</taxon>
        <taxon>Candidatus Allocopromorpha</taxon>
    </lineage>
</organism>
<reference evidence="10" key="2">
    <citation type="journal article" date="2021" name="PeerJ">
        <title>Extensive microbial diversity within the chicken gut microbiome revealed by metagenomics and culture.</title>
        <authorList>
            <person name="Gilroy R."/>
            <person name="Ravi A."/>
            <person name="Getino M."/>
            <person name="Pursley I."/>
            <person name="Horton D.L."/>
            <person name="Alikhan N.F."/>
            <person name="Baker D."/>
            <person name="Gharbi K."/>
            <person name="Hall N."/>
            <person name="Watson M."/>
            <person name="Adriaenssens E.M."/>
            <person name="Foster-Nyarko E."/>
            <person name="Jarju S."/>
            <person name="Secka A."/>
            <person name="Antonio M."/>
            <person name="Oren A."/>
            <person name="Chaudhuri R.R."/>
            <person name="La Ragione R."/>
            <person name="Hildebrand F."/>
            <person name="Pallen M.J."/>
        </authorList>
    </citation>
    <scope>NUCLEOTIDE SEQUENCE</scope>
    <source>
        <strain evidence="10">ChiSjej4B22-8349</strain>
    </source>
</reference>
<reference evidence="10" key="1">
    <citation type="submission" date="2020-10" db="EMBL/GenBank/DDBJ databases">
        <authorList>
            <person name="Gilroy R."/>
        </authorList>
    </citation>
    <scope>NUCLEOTIDE SEQUENCE</scope>
    <source>
        <strain evidence="10">ChiSjej4B22-8349</strain>
    </source>
</reference>